<keyword evidence="2" id="KW-1133">Transmembrane helix</keyword>
<dbReference type="GO" id="GO:0005789">
    <property type="term" value="C:endoplasmic reticulum membrane"/>
    <property type="evidence" value="ECO:0007669"/>
    <property type="project" value="TreeGrafter"/>
</dbReference>
<feature type="compositionally biased region" description="Basic and acidic residues" evidence="1">
    <location>
        <begin position="70"/>
        <end position="89"/>
    </location>
</feature>
<dbReference type="OrthoDB" id="6410656at2759"/>
<protein>
    <submittedName>
        <fullName evidence="3">Ribosome-binding protein 1</fullName>
    </submittedName>
</protein>
<sequence>MDPQVILIGIVAFVVSAVLIYLISAFGFKEKSYEEAIAEQKKRLEAEQDKVRKEKKAEKEKKKGKKSKDKPKEKNLQQVNDPEHERKMVNLEIEPEIIEPQLSSDQESKPKSKAKANKSPKPILLNKDEKSKVAPQMQETIHFKAVPKDEVELLHEHGKERKTSLSKPKKEEKVKIETKEAKKAQPVVENMVIVQTQKLQAAAPTPERKAKKAL</sequence>
<organism evidence="3 4">
    <name type="scientific">Mytilus galloprovincialis</name>
    <name type="common">Mediterranean mussel</name>
    <dbReference type="NCBI Taxonomy" id="29158"/>
    <lineage>
        <taxon>Eukaryota</taxon>
        <taxon>Metazoa</taxon>
        <taxon>Spiralia</taxon>
        <taxon>Lophotrochozoa</taxon>
        <taxon>Mollusca</taxon>
        <taxon>Bivalvia</taxon>
        <taxon>Autobranchia</taxon>
        <taxon>Pteriomorphia</taxon>
        <taxon>Mytilida</taxon>
        <taxon>Mytiloidea</taxon>
        <taxon>Mytilidae</taxon>
        <taxon>Mytilinae</taxon>
        <taxon>Mytilus</taxon>
    </lineage>
</organism>
<dbReference type="PANTHER" id="PTHR18939">
    <property type="entry name" value="RIBOSOME BINDING PROTEIN-1"/>
    <property type="match status" value="1"/>
</dbReference>
<keyword evidence="4" id="KW-1185">Reference proteome</keyword>
<feature type="non-terminal residue" evidence="3">
    <location>
        <position position="214"/>
    </location>
</feature>
<feature type="region of interest" description="Disordered" evidence="1">
    <location>
        <begin position="43"/>
        <end position="135"/>
    </location>
</feature>
<feature type="transmembrane region" description="Helical" evidence="2">
    <location>
        <begin position="6"/>
        <end position="28"/>
    </location>
</feature>
<feature type="region of interest" description="Disordered" evidence="1">
    <location>
        <begin position="156"/>
        <end position="182"/>
    </location>
</feature>
<reference evidence="3" key="1">
    <citation type="submission" date="2018-11" db="EMBL/GenBank/DDBJ databases">
        <authorList>
            <person name="Alioto T."/>
            <person name="Alioto T."/>
        </authorList>
    </citation>
    <scope>NUCLEOTIDE SEQUENCE</scope>
</reference>
<comment type="caution">
    <text evidence="3">The sequence shown here is derived from an EMBL/GenBank/DDBJ whole genome shotgun (WGS) entry which is preliminary data.</text>
</comment>
<evidence type="ECO:0000256" key="1">
    <source>
        <dbReference type="SAM" id="MobiDB-lite"/>
    </source>
</evidence>
<accession>A0A8B6D5B5</accession>
<evidence type="ECO:0000313" key="4">
    <source>
        <dbReference type="Proteomes" id="UP000596742"/>
    </source>
</evidence>
<feature type="compositionally biased region" description="Basic and acidic residues" evidence="1">
    <location>
        <begin position="43"/>
        <end position="61"/>
    </location>
</feature>
<proteinExistence type="predicted"/>
<dbReference type="EMBL" id="UYJE01002962">
    <property type="protein sequence ID" value="VDI15305.1"/>
    <property type="molecule type" value="Genomic_DNA"/>
</dbReference>
<evidence type="ECO:0000256" key="2">
    <source>
        <dbReference type="SAM" id="Phobius"/>
    </source>
</evidence>
<evidence type="ECO:0000313" key="3">
    <source>
        <dbReference type="EMBL" id="VDI15305.1"/>
    </source>
</evidence>
<keyword evidence="2" id="KW-0812">Transmembrane</keyword>
<dbReference type="PANTHER" id="PTHR18939:SF4">
    <property type="entry name" value="RIBOSOME-BINDING PROTEIN 1"/>
    <property type="match status" value="1"/>
</dbReference>
<name>A0A8B6D5B5_MYTGA</name>
<dbReference type="Proteomes" id="UP000596742">
    <property type="component" value="Unassembled WGS sequence"/>
</dbReference>
<keyword evidence="2" id="KW-0472">Membrane</keyword>
<gene>
    <name evidence="3" type="ORF">MGAL_10B082617</name>
</gene>
<dbReference type="InterPro" id="IPR040248">
    <property type="entry name" value="RRBP1"/>
</dbReference>
<dbReference type="AlphaFoldDB" id="A0A8B6D5B5"/>